<gene>
    <name evidence="2" type="ORF">A3A38_03435</name>
</gene>
<dbReference type="Proteomes" id="UP000177306">
    <property type="component" value="Unassembled WGS sequence"/>
</dbReference>
<evidence type="ECO:0008006" key="4">
    <source>
        <dbReference type="Google" id="ProtNLM"/>
    </source>
</evidence>
<dbReference type="InterPro" id="IPR007712">
    <property type="entry name" value="RelE/ParE_toxin"/>
</dbReference>
<dbReference type="AlphaFoldDB" id="A0A1F6EHN3"/>
<dbReference type="NCBIfam" id="TIGR02385">
    <property type="entry name" value="RelE_StbE"/>
    <property type="match status" value="1"/>
</dbReference>
<name>A0A1F6EHN3_9BACT</name>
<accession>A0A1F6EHN3</accession>
<dbReference type="SUPFAM" id="SSF143011">
    <property type="entry name" value="RelE-like"/>
    <property type="match status" value="1"/>
</dbReference>
<dbReference type="EMBL" id="MFLY01000008">
    <property type="protein sequence ID" value="OGG73154.1"/>
    <property type="molecule type" value="Genomic_DNA"/>
</dbReference>
<comment type="caution">
    <text evidence="2">The sequence shown here is derived from an EMBL/GenBank/DDBJ whole genome shotgun (WGS) entry which is preliminary data.</text>
</comment>
<proteinExistence type="predicted"/>
<sequence>MQLEFSTRYRKEYRKLPTKIKQQADERLRIFALHPFHPQLNNHILGGEYAGCRSINITGDYRAIFEIHGDVYVFIRIGTHPQLYG</sequence>
<dbReference type="Pfam" id="PF15738">
    <property type="entry name" value="YafQ_toxin"/>
    <property type="match status" value="1"/>
</dbReference>
<dbReference type="InterPro" id="IPR035093">
    <property type="entry name" value="RelE/ParE_toxin_dom_sf"/>
</dbReference>
<organism evidence="2 3">
    <name type="scientific">Candidatus Kaiserbacteria bacterium RIFCSPLOWO2_01_FULL_53_17</name>
    <dbReference type="NCBI Taxonomy" id="1798511"/>
    <lineage>
        <taxon>Bacteria</taxon>
        <taxon>Candidatus Kaiseribacteriota</taxon>
    </lineage>
</organism>
<keyword evidence="1" id="KW-1277">Toxin-antitoxin system</keyword>
<evidence type="ECO:0000256" key="1">
    <source>
        <dbReference type="ARBA" id="ARBA00022649"/>
    </source>
</evidence>
<evidence type="ECO:0000313" key="3">
    <source>
        <dbReference type="Proteomes" id="UP000177306"/>
    </source>
</evidence>
<evidence type="ECO:0000313" key="2">
    <source>
        <dbReference type="EMBL" id="OGG73154.1"/>
    </source>
</evidence>
<reference evidence="2 3" key="1">
    <citation type="journal article" date="2016" name="Nat. Commun.">
        <title>Thousands of microbial genomes shed light on interconnected biogeochemical processes in an aquifer system.</title>
        <authorList>
            <person name="Anantharaman K."/>
            <person name="Brown C.T."/>
            <person name="Hug L.A."/>
            <person name="Sharon I."/>
            <person name="Castelle C.J."/>
            <person name="Probst A.J."/>
            <person name="Thomas B.C."/>
            <person name="Singh A."/>
            <person name="Wilkins M.J."/>
            <person name="Karaoz U."/>
            <person name="Brodie E.L."/>
            <person name="Williams K.H."/>
            <person name="Hubbard S.S."/>
            <person name="Banfield J.F."/>
        </authorList>
    </citation>
    <scope>NUCLEOTIDE SEQUENCE [LARGE SCALE GENOMIC DNA]</scope>
</reference>
<protein>
    <recommendedName>
        <fullName evidence="4">Plasmid stabilization protein</fullName>
    </recommendedName>
</protein>
<dbReference type="Gene3D" id="3.30.2310.20">
    <property type="entry name" value="RelE-like"/>
    <property type="match status" value="1"/>
</dbReference>
<dbReference type="InterPro" id="IPR004386">
    <property type="entry name" value="Toxin_YafQ-like"/>
</dbReference>